<dbReference type="AlphaFoldDB" id="A0A450TQ22"/>
<name>A0A450TQ22_9GAMM</name>
<accession>A0A450TQ22</accession>
<organism evidence="2">
    <name type="scientific">Candidatus Kentrum sp. DK</name>
    <dbReference type="NCBI Taxonomy" id="2126562"/>
    <lineage>
        <taxon>Bacteria</taxon>
        <taxon>Pseudomonadati</taxon>
        <taxon>Pseudomonadota</taxon>
        <taxon>Gammaproteobacteria</taxon>
        <taxon>Candidatus Kentrum</taxon>
    </lineage>
</organism>
<dbReference type="EMBL" id="CAADEY010000245">
    <property type="protein sequence ID" value="VFJ70133.1"/>
    <property type="molecule type" value="Genomic_DNA"/>
</dbReference>
<sequence length="285" mass="30908">MIAHQAIGMTDPIVCPNNITEYLQKCEPIRIIFIDSFPSVATGSDMVQRIFELDSYGSCHAENDKRQQASILDLTPICCFFSANVMPRINTNPDDADLLNLLQPLIDEGRLVKVIDEQGNTLIEFLGNWQNQIGDLLETEGYQIKVTGDATLALAGIPTELPLAIPVSAGWNMVSYPAQTPQNALDTVQPLIDEGSLVKIVDERGRTIVNFLGNWVNQIGNVEPGEGYKLKVAQNTTLTIDEAPEGVAGALHASAPALHRMAGPPTRGVEQTAPAHFTPVWSGNP</sequence>
<reference evidence="2" key="1">
    <citation type="submission" date="2019-02" db="EMBL/GenBank/DDBJ databases">
        <authorList>
            <person name="Gruber-Vodicka R. H."/>
            <person name="Seah K. B. B."/>
        </authorList>
    </citation>
    <scope>NUCLEOTIDE SEQUENCE</scope>
    <source>
        <strain evidence="2">BECK_DK161</strain>
    </source>
</reference>
<proteinExistence type="predicted"/>
<protein>
    <submittedName>
        <fullName evidence="2">Uncharacterized protein</fullName>
    </submittedName>
</protein>
<evidence type="ECO:0000256" key="1">
    <source>
        <dbReference type="SAM" id="MobiDB-lite"/>
    </source>
</evidence>
<evidence type="ECO:0000313" key="2">
    <source>
        <dbReference type="EMBL" id="VFJ70133.1"/>
    </source>
</evidence>
<feature type="region of interest" description="Disordered" evidence="1">
    <location>
        <begin position="263"/>
        <end position="285"/>
    </location>
</feature>
<gene>
    <name evidence="2" type="ORF">BECKDK2373C_GA0170839_12451</name>
</gene>